<proteinExistence type="predicted"/>
<evidence type="ECO:0000313" key="1">
    <source>
        <dbReference type="EMBL" id="KAF2469223.1"/>
    </source>
</evidence>
<organism evidence="1 2">
    <name type="scientific">Lindgomyces ingoldianus</name>
    <dbReference type="NCBI Taxonomy" id="673940"/>
    <lineage>
        <taxon>Eukaryota</taxon>
        <taxon>Fungi</taxon>
        <taxon>Dikarya</taxon>
        <taxon>Ascomycota</taxon>
        <taxon>Pezizomycotina</taxon>
        <taxon>Dothideomycetes</taxon>
        <taxon>Pleosporomycetidae</taxon>
        <taxon>Pleosporales</taxon>
        <taxon>Lindgomycetaceae</taxon>
        <taxon>Lindgomyces</taxon>
    </lineage>
</organism>
<keyword evidence="2" id="KW-1185">Reference proteome</keyword>
<name>A0ACB6QRM8_9PLEO</name>
<reference evidence="1" key="1">
    <citation type="journal article" date="2020" name="Stud. Mycol.">
        <title>101 Dothideomycetes genomes: a test case for predicting lifestyles and emergence of pathogens.</title>
        <authorList>
            <person name="Haridas S."/>
            <person name="Albert R."/>
            <person name="Binder M."/>
            <person name="Bloem J."/>
            <person name="Labutti K."/>
            <person name="Salamov A."/>
            <person name="Andreopoulos B."/>
            <person name="Baker S."/>
            <person name="Barry K."/>
            <person name="Bills G."/>
            <person name="Bluhm B."/>
            <person name="Cannon C."/>
            <person name="Castanera R."/>
            <person name="Culley D."/>
            <person name="Daum C."/>
            <person name="Ezra D."/>
            <person name="Gonzalez J."/>
            <person name="Henrissat B."/>
            <person name="Kuo A."/>
            <person name="Liang C."/>
            <person name="Lipzen A."/>
            <person name="Lutzoni F."/>
            <person name="Magnuson J."/>
            <person name="Mondo S."/>
            <person name="Nolan M."/>
            <person name="Ohm R."/>
            <person name="Pangilinan J."/>
            <person name="Park H.-J."/>
            <person name="Ramirez L."/>
            <person name="Alfaro M."/>
            <person name="Sun H."/>
            <person name="Tritt A."/>
            <person name="Yoshinaga Y."/>
            <person name="Zwiers L.-H."/>
            <person name="Turgeon B."/>
            <person name="Goodwin S."/>
            <person name="Spatafora J."/>
            <person name="Crous P."/>
            <person name="Grigoriev I."/>
        </authorList>
    </citation>
    <scope>NUCLEOTIDE SEQUENCE</scope>
    <source>
        <strain evidence="1">ATCC 200398</strain>
    </source>
</reference>
<sequence length="454" mass="49271">MAQGPVELDNFNARILNDVSVQQNAQNDSFEPQVLRTEFSLPPVDTGKEAWLFLGACWAIEALVYGFGFSFGVFQDFYSNHEPFAGSSHIAVIGTTTMGVLYMGTPFVLALCRLYPRWARWFTFMGLFVASLSMALSSFCDTVPQLIGTQGILFSIGGCFAYCPCVLYIEEWFAKRKGMAYGIMWSAAGFGGVVLPLLLESLLNDLGFQTATRIWAGVLFATSAPLAFFIKPRLPYSSNTRAKPFNLRFVTSKLFALHQVANIIQATGFFLPGIYLPTYARKAYGASTFLSALTVILVNIAATIGLAIMGSLTDKVHVTTCIITSAMGAATSVLLIWGLSASLPVLYVFCIFYGLFAGCWPSIWPGIMKEVAQRGESDGYGYVDPLMVYGHLCIGRGVGNVISGPLSDALIKGMPWQGQAMGGYGSGYGSLIIFSGLTCLLSGMNFLWKCLDLL</sequence>
<dbReference type="EMBL" id="MU003512">
    <property type="protein sequence ID" value="KAF2469223.1"/>
    <property type="molecule type" value="Genomic_DNA"/>
</dbReference>
<accession>A0ACB6QRM8</accession>
<gene>
    <name evidence="1" type="ORF">BDR25DRAFT_288685</name>
</gene>
<dbReference type="Proteomes" id="UP000799755">
    <property type="component" value="Unassembled WGS sequence"/>
</dbReference>
<evidence type="ECO:0000313" key="2">
    <source>
        <dbReference type="Proteomes" id="UP000799755"/>
    </source>
</evidence>
<comment type="caution">
    <text evidence="1">The sequence shown here is derived from an EMBL/GenBank/DDBJ whole genome shotgun (WGS) entry which is preliminary data.</text>
</comment>
<protein>
    <submittedName>
        <fullName evidence="1">MFS general substrate transporter</fullName>
    </submittedName>
</protein>